<name>A0A9Q3BC03_9BASI</name>
<protein>
    <submittedName>
        <fullName evidence="2">Uncharacterized protein</fullName>
    </submittedName>
</protein>
<evidence type="ECO:0000313" key="3">
    <source>
        <dbReference type="Proteomes" id="UP000765509"/>
    </source>
</evidence>
<dbReference type="Proteomes" id="UP000765509">
    <property type="component" value="Unassembled WGS sequence"/>
</dbReference>
<evidence type="ECO:0000313" key="2">
    <source>
        <dbReference type="EMBL" id="MBW0462569.1"/>
    </source>
</evidence>
<organism evidence="2 3">
    <name type="scientific">Austropuccinia psidii MF-1</name>
    <dbReference type="NCBI Taxonomy" id="1389203"/>
    <lineage>
        <taxon>Eukaryota</taxon>
        <taxon>Fungi</taxon>
        <taxon>Dikarya</taxon>
        <taxon>Basidiomycota</taxon>
        <taxon>Pucciniomycotina</taxon>
        <taxon>Pucciniomycetes</taxon>
        <taxon>Pucciniales</taxon>
        <taxon>Sphaerophragmiaceae</taxon>
        <taxon>Austropuccinia</taxon>
    </lineage>
</organism>
<keyword evidence="3" id="KW-1185">Reference proteome</keyword>
<reference evidence="2" key="1">
    <citation type="submission" date="2021-03" db="EMBL/GenBank/DDBJ databases">
        <title>Draft genome sequence of rust myrtle Austropuccinia psidii MF-1, a brazilian biotype.</title>
        <authorList>
            <person name="Quecine M.C."/>
            <person name="Pachon D.M.R."/>
            <person name="Bonatelli M.L."/>
            <person name="Correr F.H."/>
            <person name="Franceschini L.M."/>
            <person name="Leite T.F."/>
            <person name="Margarido G.R.A."/>
            <person name="Almeida C.A."/>
            <person name="Ferrarezi J.A."/>
            <person name="Labate C.A."/>
        </authorList>
    </citation>
    <scope>NUCLEOTIDE SEQUENCE</scope>
    <source>
        <strain evidence="2">MF-1</strain>
    </source>
</reference>
<evidence type="ECO:0000256" key="1">
    <source>
        <dbReference type="SAM" id="MobiDB-lite"/>
    </source>
</evidence>
<comment type="caution">
    <text evidence="2">The sequence shown here is derived from an EMBL/GenBank/DDBJ whole genome shotgun (WGS) entry which is preliminary data.</text>
</comment>
<dbReference type="EMBL" id="AVOT02000376">
    <property type="protein sequence ID" value="MBW0462569.1"/>
    <property type="molecule type" value="Genomic_DNA"/>
</dbReference>
<dbReference type="AlphaFoldDB" id="A0A9Q3BC03"/>
<accession>A0A9Q3BC03</accession>
<proteinExistence type="predicted"/>
<sequence length="175" mass="19396">MKAFPSGNELRDPKQADGNNSGKLAQFHLVLIFPLPHLGHHLMITSLLDQSEVIIQPMKDGNGKRTFEFGPIVTMVFKRQKQNQPNLLQQDCLVPSLPCKQTLWNLLPGPSGKQWLEDLFCCEQPKIPLLILTLNSIELTLSPFVEPSQPNGSPAPGPSQPSEPQEDTLTCDPEP</sequence>
<feature type="region of interest" description="Disordered" evidence="1">
    <location>
        <begin position="145"/>
        <end position="175"/>
    </location>
</feature>
<gene>
    <name evidence="2" type="ORF">O181_002284</name>
</gene>